<organism evidence="1 2">
    <name type="scientific">Halosquirtibacter laminarini</name>
    <dbReference type="NCBI Taxonomy" id="3374600"/>
    <lineage>
        <taxon>Bacteria</taxon>
        <taxon>Pseudomonadati</taxon>
        <taxon>Bacteroidota</taxon>
        <taxon>Bacteroidia</taxon>
        <taxon>Marinilabiliales</taxon>
        <taxon>Prolixibacteraceae</taxon>
        <taxon>Halosquirtibacter</taxon>
    </lineage>
</organism>
<dbReference type="Proteomes" id="UP000826212">
    <property type="component" value="Chromosome"/>
</dbReference>
<keyword evidence="2" id="KW-1185">Reference proteome</keyword>
<sequence>MKDFSDRFTANGGAIRFYDITMKNKDRKHPQFYKLKMGSEAGVVEWYEHKEGKWSPYDINTKKSIKKPLRHGTVY</sequence>
<evidence type="ECO:0000313" key="1">
    <source>
        <dbReference type="EMBL" id="QZE15036.1"/>
    </source>
</evidence>
<dbReference type="EMBL" id="CP081303">
    <property type="protein sequence ID" value="QZE15036.1"/>
    <property type="molecule type" value="Genomic_DNA"/>
</dbReference>
<protein>
    <submittedName>
        <fullName evidence="1">Uncharacterized protein</fullName>
    </submittedName>
</protein>
<name>A0AC61NHC5_9BACT</name>
<accession>A0AC61NHC5</accession>
<gene>
    <name evidence="1" type="ORF">K4L44_04200</name>
</gene>
<reference evidence="1" key="1">
    <citation type="submission" date="2021-08" db="EMBL/GenBank/DDBJ databases">
        <title>Novel anaerobic bacterium isolated from sea squirt in East Sea, Republic of Korea.</title>
        <authorList>
            <person name="Nguyen T.H."/>
            <person name="Li Z."/>
            <person name="Lee Y.-J."/>
            <person name="Ko J."/>
            <person name="Kim S.-G."/>
        </authorList>
    </citation>
    <scope>NUCLEOTIDE SEQUENCE</scope>
    <source>
        <strain evidence="1">KCTC 25031</strain>
    </source>
</reference>
<proteinExistence type="predicted"/>
<evidence type="ECO:0000313" key="2">
    <source>
        <dbReference type="Proteomes" id="UP000826212"/>
    </source>
</evidence>